<dbReference type="EnsemblProtists" id="EKX33723">
    <property type="protein sequence ID" value="EKX33723"/>
    <property type="gene ID" value="GUITHDRAFT_120053"/>
</dbReference>
<organism evidence="2">
    <name type="scientific">Guillardia theta (strain CCMP2712)</name>
    <name type="common">Cryptophyte</name>
    <dbReference type="NCBI Taxonomy" id="905079"/>
    <lineage>
        <taxon>Eukaryota</taxon>
        <taxon>Cryptophyceae</taxon>
        <taxon>Pyrenomonadales</taxon>
        <taxon>Geminigeraceae</taxon>
        <taxon>Guillardia</taxon>
    </lineage>
</organism>
<reference evidence="2 4" key="1">
    <citation type="journal article" date="2012" name="Nature">
        <title>Algal genomes reveal evolutionary mosaicism and the fate of nucleomorphs.</title>
        <authorList>
            <consortium name="DOE Joint Genome Institute"/>
            <person name="Curtis B.A."/>
            <person name="Tanifuji G."/>
            <person name="Burki F."/>
            <person name="Gruber A."/>
            <person name="Irimia M."/>
            <person name="Maruyama S."/>
            <person name="Arias M.C."/>
            <person name="Ball S.G."/>
            <person name="Gile G.H."/>
            <person name="Hirakawa Y."/>
            <person name="Hopkins J.F."/>
            <person name="Kuo A."/>
            <person name="Rensing S.A."/>
            <person name="Schmutz J."/>
            <person name="Symeonidi A."/>
            <person name="Elias M."/>
            <person name="Eveleigh R.J."/>
            <person name="Herman E.K."/>
            <person name="Klute M.J."/>
            <person name="Nakayama T."/>
            <person name="Obornik M."/>
            <person name="Reyes-Prieto A."/>
            <person name="Armbrust E.V."/>
            <person name="Aves S.J."/>
            <person name="Beiko R.G."/>
            <person name="Coutinho P."/>
            <person name="Dacks J.B."/>
            <person name="Durnford D.G."/>
            <person name="Fast N.M."/>
            <person name="Green B.R."/>
            <person name="Grisdale C.J."/>
            <person name="Hempel F."/>
            <person name="Henrissat B."/>
            <person name="Hoppner M.P."/>
            <person name="Ishida K."/>
            <person name="Kim E."/>
            <person name="Koreny L."/>
            <person name="Kroth P.G."/>
            <person name="Liu Y."/>
            <person name="Malik S.B."/>
            <person name="Maier U.G."/>
            <person name="McRose D."/>
            <person name="Mock T."/>
            <person name="Neilson J.A."/>
            <person name="Onodera N.T."/>
            <person name="Poole A.M."/>
            <person name="Pritham E.J."/>
            <person name="Richards T.A."/>
            <person name="Rocap G."/>
            <person name="Roy S.W."/>
            <person name="Sarai C."/>
            <person name="Schaack S."/>
            <person name="Shirato S."/>
            <person name="Slamovits C.H."/>
            <person name="Spencer D.F."/>
            <person name="Suzuki S."/>
            <person name="Worden A.Z."/>
            <person name="Zauner S."/>
            <person name="Barry K."/>
            <person name="Bell C."/>
            <person name="Bharti A.K."/>
            <person name="Crow J.A."/>
            <person name="Grimwood J."/>
            <person name="Kramer R."/>
            <person name="Lindquist E."/>
            <person name="Lucas S."/>
            <person name="Salamov A."/>
            <person name="McFadden G.I."/>
            <person name="Lane C.E."/>
            <person name="Keeling P.J."/>
            <person name="Gray M.W."/>
            <person name="Grigoriev I.V."/>
            <person name="Archibald J.M."/>
        </authorList>
    </citation>
    <scope>NUCLEOTIDE SEQUENCE</scope>
    <source>
        <strain evidence="2 4">CCMP2712</strain>
    </source>
</reference>
<accession>L1IBW1</accession>
<keyword evidence="4" id="KW-1185">Reference proteome</keyword>
<reference evidence="4" key="2">
    <citation type="submission" date="2012-11" db="EMBL/GenBank/DDBJ databases">
        <authorList>
            <person name="Kuo A."/>
            <person name="Curtis B.A."/>
            <person name="Tanifuji G."/>
            <person name="Burki F."/>
            <person name="Gruber A."/>
            <person name="Irimia M."/>
            <person name="Maruyama S."/>
            <person name="Arias M.C."/>
            <person name="Ball S.G."/>
            <person name="Gile G.H."/>
            <person name="Hirakawa Y."/>
            <person name="Hopkins J.F."/>
            <person name="Rensing S.A."/>
            <person name="Schmutz J."/>
            <person name="Symeonidi A."/>
            <person name="Elias M."/>
            <person name="Eveleigh R.J."/>
            <person name="Herman E.K."/>
            <person name="Klute M.J."/>
            <person name="Nakayama T."/>
            <person name="Obornik M."/>
            <person name="Reyes-Prieto A."/>
            <person name="Armbrust E.V."/>
            <person name="Aves S.J."/>
            <person name="Beiko R.G."/>
            <person name="Coutinho P."/>
            <person name="Dacks J.B."/>
            <person name="Durnford D.G."/>
            <person name="Fast N.M."/>
            <person name="Green B.R."/>
            <person name="Grisdale C."/>
            <person name="Hempe F."/>
            <person name="Henrissat B."/>
            <person name="Hoppner M.P."/>
            <person name="Ishida K.-I."/>
            <person name="Kim E."/>
            <person name="Koreny L."/>
            <person name="Kroth P.G."/>
            <person name="Liu Y."/>
            <person name="Malik S.-B."/>
            <person name="Maier U.G."/>
            <person name="McRose D."/>
            <person name="Mock T."/>
            <person name="Neilson J.A."/>
            <person name="Onodera N.T."/>
            <person name="Poole A.M."/>
            <person name="Pritham E.J."/>
            <person name="Richards T.A."/>
            <person name="Rocap G."/>
            <person name="Roy S.W."/>
            <person name="Sarai C."/>
            <person name="Schaack S."/>
            <person name="Shirato S."/>
            <person name="Slamovits C.H."/>
            <person name="Spencer D.F."/>
            <person name="Suzuki S."/>
            <person name="Worden A.Z."/>
            <person name="Zauner S."/>
            <person name="Barry K."/>
            <person name="Bell C."/>
            <person name="Bharti A.K."/>
            <person name="Crow J.A."/>
            <person name="Grimwood J."/>
            <person name="Kramer R."/>
            <person name="Lindquist E."/>
            <person name="Lucas S."/>
            <person name="Salamov A."/>
            <person name="McFadden G.I."/>
            <person name="Lane C.E."/>
            <person name="Keeling P.J."/>
            <person name="Gray M.W."/>
            <person name="Grigoriev I.V."/>
            <person name="Archibald J.M."/>
        </authorList>
    </citation>
    <scope>NUCLEOTIDE SEQUENCE</scope>
    <source>
        <strain evidence="4">CCMP2712</strain>
    </source>
</reference>
<evidence type="ECO:0000313" key="4">
    <source>
        <dbReference type="Proteomes" id="UP000011087"/>
    </source>
</evidence>
<dbReference type="EMBL" id="JH993131">
    <property type="protein sequence ID" value="EKX33723.1"/>
    <property type="molecule type" value="Genomic_DNA"/>
</dbReference>
<dbReference type="AlphaFoldDB" id="L1IBW1"/>
<evidence type="ECO:0000313" key="2">
    <source>
        <dbReference type="EMBL" id="EKX33723.1"/>
    </source>
</evidence>
<dbReference type="GeneID" id="17290477"/>
<dbReference type="PaxDb" id="55529-EKX33723"/>
<proteinExistence type="predicted"/>
<sequence length="174" mass="19913">MGRSRLTDQEKLDIVCLYYSAPTTTSARAHGQEPQRDPREHREVVNPRGTEHPYCPRPPPTTLRGRALARISSSPPKTDQRLNNVCMYYSAPASTSFRRTVHQWDIAKAYGKSRAAISKVLKPEYAIGVMKTKKRAGVMKRIKEEAKRKKRAMQHHLEGKNQGQEHCAELKHQR</sequence>
<feature type="region of interest" description="Disordered" evidence="1">
    <location>
        <begin position="150"/>
        <end position="174"/>
    </location>
</feature>
<protein>
    <submittedName>
        <fullName evidence="2 3">Uncharacterized protein</fullName>
    </submittedName>
</protein>
<reference evidence="3" key="3">
    <citation type="submission" date="2015-06" db="UniProtKB">
        <authorList>
            <consortium name="EnsemblProtists"/>
        </authorList>
    </citation>
    <scope>IDENTIFICATION</scope>
</reference>
<dbReference type="Proteomes" id="UP000011087">
    <property type="component" value="Unassembled WGS sequence"/>
</dbReference>
<evidence type="ECO:0000256" key="1">
    <source>
        <dbReference type="SAM" id="MobiDB-lite"/>
    </source>
</evidence>
<dbReference type="RefSeq" id="XP_005820703.1">
    <property type="nucleotide sequence ID" value="XM_005820646.1"/>
</dbReference>
<feature type="region of interest" description="Disordered" evidence="1">
    <location>
        <begin position="25"/>
        <end position="61"/>
    </location>
</feature>
<dbReference type="HOGENOM" id="CLU_1542952_0_0_1"/>
<evidence type="ECO:0000313" key="3">
    <source>
        <dbReference type="EnsemblProtists" id="EKX33723"/>
    </source>
</evidence>
<gene>
    <name evidence="2" type="ORF">GUITHDRAFT_120053</name>
</gene>
<dbReference type="KEGG" id="gtt:GUITHDRAFT_120053"/>
<name>L1IBW1_GUITC</name>
<feature type="compositionally biased region" description="Basic and acidic residues" evidence="1">
    <location>
        <begin position="30"/>
        <end position="51"/>
    </location>
</feature>